<dbReference type="RefSeq" id="WP_058564785.1">
    <property type="nucleotide sequence ID" value="NZ_CP109886.1"/>
</dbReference>
<dbReference type="AlphaFoldDB" id="A0AAJ5R3P8"/>
<name>A0AAJ5R3P8_XYLFS</name>
<proteinExistence type="predicted"/>
<organism evidence="1 2">
    <name type="scientific">Xylella fastidiosa subsp. fastidiosa</name>
    <dbReference type="NCBI Taxonomy" id="644356"/>
    <lineage>
        <taxon>Bacteria</taxon>
        <taxon>Pseudomonadati</taxon>
        <taxon>Pseudomonadota</taxon>
        <taxon>Gammaproteobacteria</taxon>
        <taxon>Lysobacterales</taxon>
        <taxon>Lysobacteraceae</taxon>
        <taxon>Xylella</taxon>
    </lineage>
</organism>
<accession>A0AAJ5R3P8</accession>
<reference evidence="1" key="1">
    <citation type="journal article" date="2022" name="Phytopathology">
        <title>Complete circularized genome resources of seven strains of Xylella fastidiosa subsp. fastidiosa using hybrid assembly reveals unknown plasmids.</title>
        <authorList>
            <person name="Velasco-Amo M.D.P."/>
            <person name="Arias-Giraldo L.F.F."/>
            <person name="Ecija M.R."/>
            <person name="De La Fuente L."/>
            <person name="Marco-Noales E."/>
            <person name="Moralejo E."/>
            <person name="Navas-Cort J.A."/>
            <person name="Landa B.B."/>
        </authorList>
    </citation>
    <scope>NUCLEOTIDE SEQUENCE</scope>
    <source>
        <strain evidence="1">CFBP8073</strain>
    </source>
</reference>
<evidence type="ECO:0000313" key="2">
    <source>
        <dbReference type="Proteomes" id="UP001211513"/>
    </source>
</evidence>
<reference evidence="1" key="2">
    <citation type="submission" date="2022-10" db="EMBL/GenBank/DDBJ databases">
        <authorList>
            <person name="Landa B."/>
            <person name="Arias-Giraldo L.F."/>
            <person name="Roman-Ecija M."/>
            <person name="Velasco-Amo M.P."/>
            <person name="De La Fuente L."/>
            <person name="Marco-Noales E."/>
            <person name="Moralejo E."/>
        </authorList>
    </citation>
    <scope>NUCLEOTIDE SEQUENCE</scope>
    <source>
        <strain evidence="1">CFBP8073</strain>
    </source>
</reference>
<evidence type="ECO:0000313" key="1">
    <source>
        <dbReference type="EMBL" id="WCF29162.1"/>
    </source>
</evidence>
<dbReference type="EMBL" id="CP109886">
    <property type="protein sequence ID" value="WCF29162.1"/>
    <property type="molecule type" value="Genomic_DNA"/>
</dbReference>
<sequence length="168" mass="18421">MKSENDNADYSIILSQLRIARLFGHNLLVLKDNSGKLISEIDGLATSKNGETKPVGYLPSDRLKAFEFKSAFLYKSSQAQIALINANKEICLNKWNVALNAITLINTKNLPYPIFGLGKNSNSVTSTLIRCMDLHEPQIPSGGIAPFSGEILLSEAEIEKLQSALISR</sequence>
<gene>
    <name evidence="1" type="ORF">OK117_04680</name>
</gene>
<protein>
    <submittedName>
        <fullName evidence="1">Uncharacterized protein</fullName>
    </submittedName>
</protein>
<dbReference type="Proteomes" id="UP001211513">
    <property type="component" value="Chromosome"/>
</dbReference>